<dbReference type="EMBL" id="DXBO01000161">
    <property type="protein sequence ID" value="HIZ49258.1"/>
    <property type="molecule type" value="Genomic_DNA"/>
</dbReference>
<name>A0A9D2F420_9FIRM</name>
<dbReference type="Proteomes" id="UP000824031">
    <property type="component" value="Unassembled WGS sequence"/>
</dbReference>
<feature type="transmembrane region" description="Helical" evidence="1">
    <location>
        <begin position="500"/>
        <end position="518"/>
    </location>
</feature>
<evidence type="ECO:0000313" key="3">
    <source>
        <dbReference type="Proteomes" id="UP000824031"/>
    </source>
</evidence>
<feature type="transmembrane region" description="Helical" evidence="1">
    <location>
        <begin position="188"/>
        <end position="206"/>
    </location>
</feature>
<evidence type="ECO:0000313" key="2">
    <source>
        <dbReference type="EMBL" id="HIZ49258.1"/>
    </source>
</evidence>
<proteinExistence type="predicted"/>
<protein>
    <submittedName>
        <fullName evidence="2">Uncharacterized protein</fullName>
    </submittedName>
</protein>
<dbReference type="AlphaFoldDB" id="A0A9D2F420"/>
<feature type="transmembrane region" description="Helical" evidence="1">
    <location>
        <begin position="154"/>
        <end position="181"/>
    </location>
</feature>
<feature type="transmembrane region" description="Helical" evidence="1">
    <location>
        <begin position="120"/>
        <end position="142"/>
    </location>
</feature>
<evidence type="ECO:0000256" key="1">
    <source>
        <dbReference type="SAM" id="Phobius"/>
    </source>
</evidence>
<keyword evidence="1" id="KW-0812">Transmembrane</keyword>
<feature type="transmembrane region" description="Helical" evidence="1">
    <location>
        <begin position="525"/>
        <end position="547"/>
    </location>
</feature>
<comment type="caution">
    <text evidence="2">The sequence shown here is derived from an EMBL/GenBank/DDBJ whole genome shotgun (WGS) entry which is preliminary data.</text>
</comment>
<feature type="transmembrane region" description="Helical" evidence="1">
    <location>
        <begin position="424"/>
        <end position="442"/>
    </location>
</feature>
<feature type="transmembrane region" description="Helical" evidence="1">
    <location>
        <begin position="448"/>
        <end position="467"/>
    </location>
</feature>
<feature type="transmembrane region" description="Helical" evidence="1">
    <location>
        <begin position="246"/>
        <end position="265"/>
    </location>
</feature>
<keyword evidence="1" id="KW-1133">Transmembrane helix</keyword>
<feature type="transmembrane region" description="Helical" evidence="1">
    <location>
        <begin position="363"/>
        <end position="387"/>
    </location>
</feature>
<accession>A0A9D2F420</accession>
<gene>
    <name evidence="2" type="ORF">H9810_11115</name>
</gene>
<feature type="transmembrane region" description="Helical" evidence="1">
    <location>
        <begin position="474"/>
        <end position="494"/>
    </location>
</feature>
<feature type="transmembrane region" description="Helical" evidence="1">
    <location>
        <begin position="303"/>
        <end position="331"/>
    </location>
</feature>
<reference evidence="2" key="1">
    <citation type="journal article" date="2021" name="PeerJ">
        <title>Extensive microbial diversity within the chicken gut microbiome revealed by metagenomics and culture.</title>
        <authorList>
            <person name="Gilroy R."/>
            <person name="Ravi A."/>
            <person name="Getino M."/>
            <person name="Pursley I."/>
            <person name="Horton D.L."/>
            <person name="Alikhan N.F."/>
            <person name="Baker D."/>
            <person name="Gharbi K."/>
            <person name="Hall N."/>
            <person name="Watson M."/>
            <person name="Adriaenssens E.M."/>
            <person name="Foster-Nyarko E."/>
            <person name="Jarju S."/>
            <person name="Secka A."/>
            <person name="Antonio M."/>
            <person name="Oren A."/>
            <person name="Chaudhuri R.R."/>
            <person name="La Ragione R."/>
            <person name="Hildebrand F."/>
            <person name="Pallen M.J."/>
        </authorList>
    </citation>
    <scope>NUCLEOTIDE SEQUENCE</scope>
    <source>
        <strain evidence="2">3436</strain>
    </source>
</reference>
<organism evidence="2 3">
    <name type="scientific">Candidatus Gemmiger excrementavium</name>
    <dbReference type="NCBI Taxonomy" id="2838608"/>
    <lineage>
        <taxon>Bacteria</taxon>
        <taxon>Bacillati</taxon>
        <taxon>Bacillota</taxon>
        <taxon>Clostridia</taxon>
        <taxon>Eubacteriales</taxon>
        <taxon>Gemmiger</taxon>
    </lineage>
</organism>
<reference evidence="2" key="2">
    <citation type="submission" date="2021-04" db="EMBL/GenBank/DDBJ databases">
        <authorList>
            <person name="Gilroy R."/>
        </authorList>
    </citation>
    <scope>NUCLEOTIDE SEQUENCE</scope>
    <source>
        <strain evidence="2">3436</strain>
    </source>
</reference>
<keyword evidence="1" id="KW-0472">Membrane</keyword>
<feature type="transmembrane region" description="Helical" evidence="1">
    <location>
        <begin position="77"/>
        <end position="95"/>
    </location>
</feature>
<sequence>MLMQAKAEGMKLFHAKAQLWAVLGFALLLWWFANSGTMYFMVAGDLPNPLNSIGFFKDVTMGKGQSGLQLVRSSQSLTVFGWLIPLNLCVAQFAAERRARTDELFVSHGGHMVALYRTKFGIVCGVCLALQLAFYGICFVITAIRMGKVPTPGILMLFCAVTAGNLLVLGAFLALAAALTLWLKSHAAAALVTSILPLAGVLLYQVQYEEFDTRPLLIQLAAKAMPTYYWSRLCALNITPHFCGELIIWVAAALAVGAALGWSAFHRPEAGKQRHAGKFFETLPRMEIPAAQQRPHRASTFSACLYALCCTRLPGILALFGLLCMAFALGIKDSQIVDILWADGRRAGIFPGGSLPGENAADAAFGTVLSVGILAWIAVILVAVVAFHQNKTAGAARLAVAHGVGWGRHTVGSFAAETVLLQSWYMVLFFLLAAATGALSQPGRAACFWIQSAWILQASYAAVWLVCRVCRSELAGATFCFVVTLAGIIVSVSAPDPAAVSPLSAWVFYATPMPYWLVLGGCHSIFWQAVGYGAGVTALCLAAALMISKASPVLTEPSR</sequence>